<dbReference type="InterPro" id="IPR005183">
    <property type="entry name" value="DUF305_CopM-like"/>
</dbReference>
<sequence length="155" mass="17251">MPSPSANAADVLFMQDMIVHHRQALDMSDLAPTRAASDGVKRMAARINDTQGPEISAMTHWLEQQGQRLPEHHQLEEHHDMPGMATPEQLDALRKATGADFDRLFVQLMIAHHMGAITMAADEMEKGSHVTVQELAQDISVTQTAEVNRLRQLQP</sequence>
<gene>
    <name evidence="2" type="ORF">Pka01_35660</name>
</gene>
<dbReference type="EMBL" id="BONV01000014">
    <property type="protein sequence ID" value="GIG80439.1"/>
    <property type="molecule type" value="Genomic_DNA"/>
</dbReference>
<dbReference type="Pfam" id="PF03713">
    <property type="entry name" value="DUF305"/>
    <property type="match status" value="1"/>
</dbReference>
<dbReference type="AlphaFoldDB" id="A0A8J3M6K7"/>
<name>A0A8J3M6K7_9ACTN</name>
<keyword evidence="3" id="KW-1185">Reference proteome</keyword>
<feature type="domain" description="DUF305" evidence="1">
    <location>
        <begin position="10"/>
        <end position="153"/>
    </location>
</feature>
<protein>
    <recommendedName>
        <fullName evidence="1">DUF305 domain-containing protein</fullName>
    </recommendedName>
</protein>
<evidence type="ECO:0000313" key="2">
    <source>
        <dbReference type="EMBL" id="GIG80439.1"/>
    </source>
</evidence>
<comment type="caution">
    <text evidence="2">The sequence shown here is derived from an EMBL/GenBank/DDBJ whole genome shotgun (WGS) entry which is preliminary data.</text>
</comment>
<dbReference type="Proteomes" id="UP000630097">
    <property type="component" value="Unassembled WGS sequence"/>
</dbReference>
<evidence type="ECO:0000313" key="3">
    <source>
        <dbReference type="Proteomes" id="UP000630097"/>
    </source>
</evidence>
<dbReference type="Gene3D" id="1.20.1260.10">
    <property type="match status" value="1"/>
</dbReference>
<organism evidence="2 3">
    <name type="scientific">Planotetraspora kaengkrachanensis</name>
    <dbReference type="NCBI Taxonomy" id="575193"/>
    <lineage>
        <taxon>Bacteria</taxon>
        <taxon>Bacillati</taxon>
        <taxon>Actinomycetota</taxon>
        <taxon>Actinomycetes</taxon>
        <taxon>Streptosporangiales</taxon>
        <taxon>Streptosporangiaceae</taxon>
        <taxon>Planotetraspora</taxon>
    </lineage>
</organism>
<reference evidence="2 3" key="1">
    <citation type="submission" date="2021-01" db="EMBL/GenBank/DDBJ databases">
        <title>Whole genome shotgun sequence of Planotetraspora kaengkrachanensis NBRC 104272.</title>
        <authorList>
            <person name="Komaki H."/>
            <person name="Tamura T."/>
        </authorList>
    </citation>
    <scope>NUCLEOTIDE SEQUENCE [LARGE SCALE GENOMIC DNA]</scope>
    <source>
        <strain evidence="2 3">NBRC 104272</strain>
    </source>
</reference>
<evidence type="ECO:0000259" key="1">
    <source>
        <dbReference type="Pfam" id="PF03713"/>
    </source>
</evidence>
<dbReference type="PANTHER" id="PTHR36933:SF1">
    <property type="entry name" value="SLL0788 PROTEIN"/>
    <property type="match status" value="1"/>
</dbReference>
<accession>A0A8J3M6K7</accession>
<dbReference type="InterPro" id="IPR012347">
    <property type="entry name" value="Ferritin-like"/>
</dbReference>
<dbReference type="RefSeq" id="WP_239115074.1">
    <property type="nucleotide sequence ID" value="NZ_BAABHH010000012.1"/>
</dbReference>
<proteinExistence type="predicted"/>
<dbReference type="PANTHER" id="PTHR36933">
    <property type="entry name" value="SLL0788 PROTEIN"/>
    <property type="match status" value="1"/>
</dbReference>